<dbReference type="EMBL" id="AGQS02005842">
    <property type="protein sequence ID" value="KYF39081.1"/>
    <property type="molecule type" value="Genomic_DNA"/>
</dbReference>
<feature type="non-terminal residue" evidence="3">
    <location>
        <position position="175"/>
    </location>
</feature>
<organism evidence="3 4">
    <name type="scientific">Toxoplasma gondii ARI</name>
    <dbReference type="NCBI Taxonomy" id="1074872"/>
    <lineage>
        <taxon>Eukaryota</taxon>
        <taxon>Sar</taxon>
        <taxon>Alveolata</taxon>
        <taxon>Apicomplexa</taxon>
        <taxon>Conoidasida</taxon>
        <taxon>Coccidia</taxon>
        <taxon>Eucoccidiorida</taxon>
        <taxon>Eimeriorina</taxon>
        <taxon>Sarcocystidae</taxon>
        <taxon>Toxoplasma</taxon>
    </lineage>
</organism>
<dbReference type="GO" id="GO:0043130">
    <property type="term" value="F:ubiquitin binding"/>
    <property type="evidence" value="ECO:0007669"/>
    <property type="project" value="TreeGrafter"/>
</dbReference>
<dbReference type="PANTHER" id="PTHR10621:SF0">
    <property type="entry name" value="UV EXCISION REPAIR PROTEIN RAD23"/>
    <property type="match status" value="1"/>
</dbReference>
<evidence type="ECO:0000313" key="4">
    <source>
        <dbReference type="Proteomes" id="UP000074247"/>
    </source>
</evidence>
<dbReference type="Pfam" id="PF00240">
    <property type="entry name" value="ubiquitin"/>
    <property type="match status" value="1"/>
</dbReference>
<dbReference type="Gene3D" id="3.10.20.90">
    <property type="entry name" value="Phosphatidylinositol 3-kinase Catalytic Subunit, Chain A, domain 1"/>
    <property type="match status" value="1"/>
</dbReference>
<reference evidence="3 4" key="1">
    <citation type="journal article" date="2016" name="Nat. Commun.">
        <title>Local admixture of amplified and diversified secreted pathogenesis determinants shapes mosaic Toxoplasma gondii genomes.</title>
        <authorList>
            <person name="Lorenzi H."/>
            <person name="Khan A."/>
            <person name="Behnke M.S."/>
            <person name="Namasivayam S."/>
            <person name="Swapna L.S."/>
            <person name="Hadjithomas M."/>
            <person name="Karamycheva S."/>
            <person name="Pinney D."/>
            <person name="Brunk B.P."/>
            <person name="Ajioka J.W."/>
            <person name="Ajzenberg D."/>
            <person name="Boothroyd J.C."/>
            <person name="Boyle J.P."/>
            <person name="Darde M.L."/>
            <person name="Diaz-Miranda M.A."/>
            <person name="Dubey J.P."/>
            <person name="Fritz H.M."/>
            <person name="Gennari S.M."/>
            <person name="Gregory B.D."/>
            <person name="Kim K."/>
            <person name="Saeij J.P."/>
            <person name="Su C."/>
            <person name="White M.W."/>
            <person name="Zhu X.Q."/>
            <person name="Howe D.K."/>
            <person name="Rosenthal B.M."/>
            <person name="Grigg M.E."/>
            <person name="Parkinson J."/>
            <person name="Liu L."/>
            <person name="Kissinger J.C."/>
            <person name="Roos D.S."/>
            <person name="Sibley L.D."/>
        </authorList>
    </citation>
    <scope>NUCLEOTIDE SEQUENCE [LARGE SCALE GENOMIC DNA]</scope>
    <source>
        <strain evidence="3 4">ARI</strain>
    </source>
</reference>
<dbReference type="SUPFAM" id="SSF54236">
    <property type="entry name" value="Ubiquitin-like"/>
    <property type="match status" value="1"/>
</dbReference>
<sequence>MKLRIRTLSNEEAELEVGAEETVLNVKEKVEQRWPHMPAARQKLVHAGKILADAQKIKDCSALKENDRLVVMVTKAVSQPAVSSSTAASAAPASAASPSPAETQRGSSAAGSTAGDGESAKSETPGGSGNASGNSAGPANPAHASSPSSAPDATSEGLSRAAAESALFTGPQLEE</sequence>
<dbReference type="Proteomes" id="UP000074247">
    <property type="component" value="Unassembled WGS sequence"/>
</dbReference>
<dbReference type="AlphaFoldDB" id="A0A139XJZ2"/>
<feature type="region of interest" description="Disordered" evidence="1">
    <location>
        <begin position="78"/>
        <end position="175"/>
    </location>
</feature>
<protein>
    <submittedName>
        <fullName evidence="3">UV excision repair protein Rad23 protein</fullName>
    </submittedName>
</protein>
<dbReference type="VEuPathDB" id="ToxoDB:TGARI_295340A"/>
<dbReference type="GO" id="GO:0070628">
    <property type="term" value="F:proteasome binding"/>
    <property type="evidence" value="ECO:0007669"/>
    <property type="project" value="TreeGrafter"/>
</dbReference>
<dbReference type="GO" id="GO:0043161">
    <property type="term" value="P:proteasome-mediated ubiquitin-dependent protein catabolic process"/>
    <property type="evidence" value="ECO:0007669"/>
    <property type="project" value="TreeGrafter"/>
</dbReference>
<name>A0A139XJZ2_TOXGO</name>
<gene>
    <name evidence="3" type="ORF">TGARI_295340A</name>
</gene>
<accession>A0A139XJZ2</accession>
<evidence type="ECO:0000256" key="1">
    <source>
        <dbReference type="SAM" id="MobiDB-lite"/>
    </source>
</evidence>
<dbReference type="SMART" id="SM00213">
    <property type="entry name" value="UBQ"/>
    <property type="match status" value="1"/>
</dbReference>
<dbReference type="GO" id="GO:0005654">
    <property type="term" value="C:nucleoplasm"/>
    <property type="evidence" value="ECO:0007669"/>
    <property type="project" value="TreeGrafter"/>
</dbReference>
<feature type="compositionally biased region" description="Low complexity" evidence="1">
    <location>
        <begin position="131"/>
        <end position="155"/>
    </location>
</feature>
<evidence type="ECO:0000259" key="2">
    <source>
        <dbReference type="PROSITE" id="PS50053"/>
    </source>
</evidence>
<dbReference type="PROSITE" id="PS50053">
    <property type="entry name" value="UBIQUITIN_2"/>
    <property type="match status" value="1"/>
</dbReference>
<dbReference type="GO" id="GO:0031593">
    <property type="term" value="F:polyubiquitin modification-dependent protein binding"/>
    <property type="evidence" value="ECO:0007669"/>
    <property type="project" value="TreeGrafter"/>
</dbReference>
<dbReference type="PANTHER" id="PTHR10621">
    <property type="entry name" value="UV EXCISION REPAIR PROTEIN RAD23"/>
    <property type="match status" value="1"/>
</dbReference>
<comment type="caution">
    <text evidence="3">The sequence shown here is derived from an EMBL/GenBank/DDBJ whole genome shotgun (WGS) entry which is preliminary data.</text>
</comment>
<dbReference type="InterPro" id="IPR000626">
    <property type="entry name" value="Ubiquitin-like_dom"/>
</dbReference>
<evidence type="ECO:0000313" key="3">
    <source>
        <dbReference type="EMBL" id="KYF39081.1"/>
    </source>
</evidence>
<dbReference type="GO" id="GO:0005829">
    <property type="term" value="C:cytosol"/>
    <property type="evidence" value="ECO:0007669"/>
    <property type="project" value="TreeGrafter"/>
</dbReference>
<dbReference type="InterPro" id="IPR029071">
    <property type="entry name" value="Ubiquitin-like_domsf"/>
</dbReference>
<feature type="compositionally biased region" description="Low complexity" evidence="1">
    <location>
        <begin position="78"/>
        <end position="117"/>
    </location>
</feature>
<feature type="domain" description="Ubiquitin-like" evidence="2">
    <location>
        <begin position="1"/>
        <end position="61"/>
    </location>
</feature>
<dbReference type="CDD" id="cd01805">
    <property type="entry name" value="Ubl_Rad23"/>
    <property type="match status" value="1"/>
</dbReference>
<proteinExistence type="predicted"/>